<organism evidence="3 4">
    <name type="scientific">Ceratopteris richardii</name>
    <name type="common">Triangle waterfern</name>
    <dbReference type="NCBI Taxonomy" id="49495"/>
    <lineage>
        <taxon>Eukaryota</taxon>
        <taxon>Viridiplantae</taxon>
        <taxon>Streptophyta</taxon>
        <taxon>Embryophyta</taxon>
        <taxon>Tracheophyta</taxon>
        <taxon>Polypodiopsida</taxon>
        <taxon>Polypodiidae</taxon>
        <taxon>Polypodiales</taxon>
        <taxon>Pteridineae</taxon>
        <taxon>Pteridaceae</taxon>
        <taxon>Parkerioideae</taxon>
        <taxon>Ceratopteris</taxon>
    </lineage>
</organism>
<dbReference type="InterPro" id="IPR013083">
    <property type="entry name" value="Znf_RING/FYVE/PHD"/>
</dbReference>
<feature type="domain" description="PUB 62/63 C-terminal" evidence="2">
    <location>
        <begin position="558"/>
        <end position="615"/>
    </location>
</feature>
<sequence>MQTQLQSSFSCSGQTSGLSLALPFSSLQAEGPLHAMPGGFAHGTTPDITHVMPGGVSHAMPGGIAHALPLASCASPNFPLAQVPFDSGYCLPRVKLADILPEDGPPSAIYKRAVEDLSCCLSRQGAAVLELSTEDAALIRCALESATLYFRTRAQGPGSVSWGGSGWSKTSGYVPSASRDLYYYRAGRNPRGDERDIPPPCMSDVFRCLGKASRVTLGAICRHLRLRSDVFYPLLDDCPLPDENPSSSVLVATHYHEPGSNMRNSSGPEGCIQEYEKGLVTLIASDSPGLQVCDSNGHWYLADLGLRAGDILIITGKCLQHLTAGIRRACAYRIAPLSLSANPMSMGRTSLTFRLMPRASETLDGSAMSNAGHTVPENFGPVLVSKFLEGLNVADPTPANRGGSPTLPEHKARLKSDNSLRTLLSDPLTGTILEDAFTALPCGHSFGGGTLKYVTETQKCSSCGANVDLDRLVPNHALRAAAAAFRREETKKNTRMESRKRKRELSEHGVKVRRLKVNVPASCKDIERLHINVKFILFLQENSSSPSHYEGVRYMRGVQYPFNENEKVVIKGNKRTPEKFVGREAVVTSKCLNGWYLLRTLDNGESVRLQYRSLQACPRAVDASNVNEDQAVKQIQSRNAAAEQQQQSTSQAVHHLQSASPVVHQQQSSSPALQQQSSSPLVHQAQSPSSAINQQQSASPVLHHAQSSSPAVHQQQNSTPAVHQQQSSTAAVHQQQSSNPTVHRQQSSSLALHPLRNSTAAVQVQQIPGSATQQQQVPSSAVQQQQVLGPTVQQHKITGPMLQHQQISSPTAQHQQISGLTGQHQSVSGPAVQEQMSSPALQHQLSTCLTIQQQQISSPAVQQQQSSSPAVHDRHGPSLANS</sequence>
<feature type="compositionally biased region" description="Low complexity" evidence="1">
    <location>
        <begin position="770"/>
        <end position="794"/>
    </location>
</feature>
<dbReference type="InterPro" id="IPR027443">
    <property type="entry name" value="IPNS-like_sf"/>
</dbReference>
<dbReference type="Gene3D" id="3.30.40.10">
    <property type="entry name" value="Zinc/RING finger domain, C3HC4 (zinc finger)"/>
    <property type="match status" value="1"/>
</dbReference>
<dbReference type="Proteomes" id="UP000825935">
    <property type="component" value="Chromosome 28"/>
</dbReference>
<accession>A0A8T2RFH6</accession>
<feature type="compositionally biased region" description="Polar residues" evidence="1">
    <location>
        <begin position="684"/>
        <end position="749"/>
    </location>
</feature>
<dbReference type="OrthoDB" id="511285at2759"/>
<feature type="compositionally biased region" description="Low complexity" evidence="1">
    <location>
        <begin position="640"/>
        <end position="681"/>
    </location>
</feature>
<feature type="region of interest" description="Disordered" evidence="1">
    <location>
        <begin position="856"/>
        <end position="882"/>
    </location>
</feature>
<dbReference type="InterPro" id="IPR057649">
    <property type="entry name" value="PUB62-63_C"/>
</dbReference>
<evidence type="ECO:0000313" key="4">
    <source>
        <dbReference type="Proteomes" id="UP000825935"/>
    </source>
</evidence>
<evidence type="ECO:0000313" key="3">
    <source>
        <dbReference type="EMBL" id="KAH7294263.1"/>
    </source>
</evidence>
<feature type="region of interest" description="Disordered" evidence="1">
    <location>
        <begin position="761"/>
        <end position="839"/>
    </location>
</feature>
<dbReference type="PANTHER" id="PTHR33644">
    <property type="entry name" value="U-BOX DOMAIN-CONTAINING PROTEIN 62-RELATED"/>
    <property type="match status" value="1"/>
</dbReference>
<dbReference type="SUPFAM" id="SSF51197">
    <property type="entry name" value="Clavaminate synthase-like"/>
    <property type="match status" value="1"/>
</dbReference>
<name>A0A8T2RFH6_CERRI</name>
<gene>
    <name evidence="3" type="ORF">KP509_28G062900</name>
</gene>
<evidence type="ECO:0000259" key="2">
    <source>
        <dbReference type="Pfam" id="PF23112"/>
    </source>
</evidence>
<dbReference type="Gene3D" id="2.60.120.330">
    <property type="entry name" value="B-lactam Antibiotic, Isopenicillin N Synthase, Chain"/>
    <property type="match status" value="1"/>
</dbReference>
<dbReference type="Pfam" id="PF23112">
    <property type="entry name" value="PUB62-63_C"/>
    <property type="match status" value="1"/>
</dbReference>
<dbReference type="SUPFAM" id="SSF57850">
    <property type="entry name" value="RING/U-box"/>
    <property type="match status" value="1"/>
</dbReference>
<feature type="compositionally biased region" description="Low complexity" evidence="1">
    <location>
        <begin position="856"/>
        <end position="870"/>
    </location>
</feature>
<feature type="compositionally biased region" description="Polar residues" evidence="1">
    <location>
        <begin position="803"/>
        <end position="839"/>
    </location>
</feature>
<reference evidence="3" key="1">
    <citation type="submission" date="2021-08" db="EMBL/GenBank/DDBJ databases">
        <title>WGS assembly of Ceratopteris richardii.</title>
        <authorList>
            <person name="Marchant D.B."/>
            <person name="Chen G."/>
            <person name="Jenkins J."/>
            <person name="Shu S."/>
            <person name="Leebens-Mack J."/>
            <person name="Grimwood J."/>
            <person name="Schmutz J."/>
            <person name="Soltis P."/>
            <person name="Soltis D."/>
            <person name="Chen Z.-H."/>
        </authorList>
    </citation>
    <scope>NUCLEOTIDE SEQUENCE</scope>
    <source>
        <strain evidence="3">Whitten #5841</strain>
        <tissue evidence="3">Leaf</tissue>
    </source>
</reference>
<dbReference type="PANTHER" id="PTHR33644:SF3">
    <property type="entry name" value="RING_U-BOX SUPERFAMILY PROTEIN"/>
    <property type="match status" value="1"/>
</dbReference>
<dbReference type="AlphaFoldDB" id="A0A8T2RFH6"/>
<keyword evidence="4" id="KW-1185">Reference proteome</keyword>
<evidence type="ECO:0000256" key="1">
    <source>
        <dbReference type="SAM" id="MobiDB-lite"/>
    </source>
</evidence>
<comment type="caution">
    <text evidence="3">The sequence shown here is derived from an EMBL/GenBank/DDBJ whole genome shotgun (WGS) entry which is preliminary data.</text>
</comment>
<feature type="region of interest" description="Disordered" evidence="1">
    <location>
        <begin position="634"/>
        <end position="749"/>
    </location>
</feature>
<protein>
    <recommendedName>
        <fullName evidence="2">PUB 62/63 C-terminal domain-containing protein</fullName>
    </recommendedName>
</protein>
<proteinExistence type="predicted"/>
<dbReference type="EMBL" id="CM035433">
    <property type="protein sequence ID" value="KAH7294263.1"/>
    <property type="molecule type" value="Genomic_DNA"/>
</dbReference>